<evidence type="ECO:0000256" key="6">
    <source>
        <dbReference type="ARBA" id="ARBA00022580"/>
    </source>
</evidence>
<reference evidence="11" key="1">
    <citation type="journal article" date="2015" name="J. Virol.">
        <title>Recombination of Globally Circulating Varicella-Zoster Virus.</title>
        <authorList>
            <person name="Norberg P."/>
            <person name="Depledge D.P."/>
            <person name="Kundu S."/>
            <person name="Atkinson C."/>
            <person name="Brown J."/>
            <person name="Haque T."/>
            <person name="Hussaini Y."/>
            <person name="MacMahon E."/>
            <person name="Molyneaux P."/>
            <person name="Papaevangelou V."/>
            <person name="Sengupta N."/>
            <person name="Koay E.S."/>
            <person name="Tang J.W."/>
            <person name="Underhill G.S."/>
            <person name="Grahn A."/>
            <person name="Studahl M."/>
            <person name="Breuer J."/>
            <person name="Bergstrom T."/>
        </authorList>
    </citation>
    <scope>NUCLEOTIDE SEQUENCE</scope>
    <source>
        <strain evidence="10">DE10-581</strain>
        <strain evidence="11">KV6-2313</strain>
        <strain evidence="12">KV6-3127</strain>
    </source>
</reference>
<evidence type="ECO:0000256" key="4">
    <source>
        <dbReference type="ARBA" id="ARBA00009888"/>
    </source>
</evidence>
<keyword evidence="7" id="KW-0946">Virion</keyword>
<dbReference type="GO" id="GO:0019033">
    <property type="term" value="C:viral tegument"/>
    <property type="evidence" value="ECO:0007669"/>
    <property type="project" value="UniProtKB-SubCell"/>
</dbReference>
<evidence type="ECO:0000313" key="12">
    <source>
        <dbReference type="EMBL" id="AKG57064.1"/>
    </source>
</evidence>
<keyword evidence="6" id="KW-0920">Virion tegument</keyword>
<dbReference type="EMBL" id="KP771900">
    <property type="protein sequence ID" value="AKG56918.1"/>
    <property type="molecule type" value="Genomic_DNA"/>
</dbReference>
<name>A0A0F7GLM2_HHV3</name>
<dbReference type="EMBL" id="KP771902">
    <property type="protein sequence ID" value="AKG57064.1"/>
    <property type="molecule type" value="Genomic_DNA"/>
</dbReference>
<feature type="region of interest" description="Disordered" evidence="9">
    <location>
        <begin position="176"/>
        <end position="199"/>
    </location>
</feature>
<evidence type="ECO:0000256" key="2">
    <source>
        <dbReference type="ARBA" id="ARBA00004192"/>
    </source>
</evidence>
<evidence type="ECO:0000256" key="5">
    <source>
        <dbReference type="ARBA" id="ARBA00022562"/>
    </source>
</evidence>
<gene>
    <name evidence="11" type="primary">ORF46</name>
</gene>
<dbReference type="GO" id="GO:0042025">
    <property type="term" value="C:host cell nucleus"/>
    <property type="evidence" value="ECO:0007669"/>
    <property type="project" value="UniProtKB-SubCell"/>
</dbReference>
<dbReference type="Pfam" id="PF03580">
    <property type="entry name" value="Herpes_UL14"/>
    <property type="match status" value="1"/>
</dbReference>
<feature type="compositionally biased region" description="Polar residues" evidence="9">
    <location>
        <begin position="176"/>
        <end position="191"/>
    </location>
</feature>
<sequence>MSGHTPTYASHRRNRVKLVEAHNRAGLFKERTLDLIRGGASVQDPAFVYAFTAAKEACADLNTQLRSAARIASVEQKIRDIQSKVEEQTSIQQILNTNRRYIAPDFIRGLDKTEDDNTDNIDRLEDAVGPNIEHENHTWFGEDDEALLTQWMLTTHPPTSKYLQLQDLCVPTTIPTDMNQMQPQPISKNENPPTPHTDV</sequence>
<dbReference type="EMBL" id="KP771901">
    <property type="protein sequence ID" value="AKG56991.1"/>
    <property type="molecule type" value="Genomic_DNA"/>
</dbReference>
<organismHost>
    <name type="scientific">Homo sapiens</name>
    <name type="common">Human</name>
    <dbReference type="NCBI Taxonomy" id="9606"/>
</organismHost>
<evidence type="ECO:0000313" key="11">
    <source>
        <dbReference type="EMBL" id="AKG56991.1"/>
    </source>
</evidence>
<comment type="similarity">
    <text evidence="4">Belongs to the alphaherpesvirinae HHV-1 UL14 protein family.</text>
</comment>
<organism evidence="11">
    <name type="scientific">Human herpesvirus 3</name>
    <name type="common">HHV-3</name>
    <name type="synonym">Varicella-zoster virus</name>
    <dbReference type="NCBI Taxonomy" id="10335"/>
    <lineage>
        <taxon>Viruses</taxon>
        <taxon>Duplodnaviria</taxon>
        <taxon>Heunggongvirae</taxon>
        <taxon>Peploviricota</taxon>
        <taxon>Herviviricetes</taxon>
        <taxon>Herpesvirales</taxon>
        <taxon>Orthoherpesviridae</taxon>
        <taxon>Alphaherpesvirinae</taxon>
        <taxon>Varicellovirus</taxon>
        <taxon>Varicellovirus humanalpha3</taxon>
    </lineage>
</organism>
<accession>A0A0F7GLM2</accession>
<evidence type="ECO:0000256" key="8">
    <source>
        <dbReference type="ARBA" id="ARBA00023200"/>
    </source>
</evidence>
<evidence type="ECO:0000313" key="10">
    <source>
        <dbReference type="EMBL" id="AKG56918.1"/>
    </source>
</evidence>
<comment type="subcellular location">
    <subcellularLocation>
        <location evidence="2">Host cytoplasm</location>
    </subcellularLocation>
    <subcellularLocation>
        <location evidence="1">Host nucleus</location>
    </subcellularLocation>
    <subcellularLocation>
        <location evidence="3">Virion tegument</location>
    </subcellularLocation>
</comment>
<keyword evidence="8" id="KW-1035">Host cytoplasm</keyword>
<evidence type="ECO:0000256" key="7">
    <source>
        <dbReference type="ARBA" id="ARBA00022844"/>
    </source>
</evidence>
<protein>
    <submittedName>
        <fullName evidence="11">ORF46</fullName>
    </submittedName>
</protein>
<dbReference type="InterPro" id="IPR005207">
    <property type="entry name" value="Herpes_UL14"/>
</dbReference>
<evidence type="ECO:0000256" key="1">
    <source>
        <dbReference type="ARBA" id="ARBA00004147"/>
    </source>
</evidence>
<evidence type="ECO:0000256" key="9">
    <source>
        <dbReference type="SAM" id="MobiDB-lite"/>
    </source>
</evidence>
<keyword evidence="5" id="KW-1048">Host nucleus</keyword>
<dbReference type="GO" id="GO:0030430">
    <property type="term" value="C:host cell cytoplasm"/>
    <property type="evidence" value="ECO:0007669"/>
    <property type="project" value="UniProtKB-SubCell"/>
</dbReference>
<proteinExistence type="inferred from homology"/>
<evidence type="ECO:0000256" key="3">
    <source>
        <dbReference type="ARBA" id="ARBA00004535"/>
    </source>
</evidence>